<proteinExistence type="predicted"/>
<organism evidence="1 2">
    <name type="scientific">Rubritalea halochordaticola</name>
    <dbReference type="NCBI Taxonomy" id="714537"/>
    <lineage>
        <taxon>Bacteria</taxon>
        <taxon>Pseudomonadati</taxon>
        <taxon>Verrucomicrobiota</taxon>
        <taxon>Verrucomicrobiia</taxon>
        <taxon>Verrucomicrobiales</taxon>
        <taxon>Rubritaleaceae</taxon>
        <taxon>Rubritalea</taxon>
    </lineage>
</organism>
<dbReference type="Proteomes" id="UP001424741">
    <property type="component" value="Unassembled WGS sequence"/>
</dbReference>
<reference evidence="1 2" key="1">
    <citation type="submission" date="2024-02" db="EMBL/GenBank/DDBJ databases">
        <title>Rubritalea halochordaticola NBRC 107102.</title>
        <authorList>
            <person name="Ichikawa N."/>
            <person name="Katano-Makiyama Y."/>
            <person name="Hidaka K."/>
        </authorList>
    </citation>
    <scope>NUCLEOTIDE SEQUENCE [LARGE SCALE GENOMIC DNA]</scope>
    <source>
        <strain evidence="1 2">NBRC 107102</strain>
    </source>
</reference>
<sequence length="151" mass="17149">MRFFTPEILDADGTTFSQVKTDYWHHVAEIRQALPEALYSFHREYSLHDAMIVSAAAVHHGKDLTLVLDGVANGFIGDTDQCTFFLHCIGCDSTDYPELVQRRVDVMEVDLSDQGKAVIRILHCDKEGEHLESVIHCRDFRCYVHNARTPG</sequence>
<accession>A0ABP9V5L5</accession>
<protein>
    <submittedName>
        <fullName evidence="1">Uncharacterized protein</fullName>
    </submittedName>
</protein>
<dbReference type="RefSeq" id="WP_346189068.1">
    <property type="nucleotide sequence ID" value="NZ_BAABRL010000008.1"/>
</dbReference>
<name>A0ABP9V5L5_9BACT</name>
<keyword evidence="2" id="KW-1185">Reference proteome</keyword>
<evidence type="ECO:0000313" key="2">
    <source>
        <dbReference type="Proteomes" id="UP001424741"/>
    </source>
</evidence>
<gene>
    <name evidence="1" type="ORF">Rhal01_02569</name>
</gene>
<comment type="caution">
    <text evidence="1">The sequence shown here is derived from an EMBL/GenBank/DDBJ whole genome shotgun (WGS) entry which is preliminary data.</text>
</comment>
<evidence type="ECO:0000313" key="1">
    <source>
        <dbReference type="EMBL" id="GAA5496386.1"/>
    </source>
</evidence>
<dbReference type="EMBL" id="BAABRL010000008">
    <property type="protein sequence ID" value="GAA5496386.1"/>
    <property type="molecule type" value="Genomic_DNA"/>
</dbReference>